<dbReference type="InterPro" id="IPR018097">
    <property type="entry name" value="EGF_Ca-bd_CS"/>
</dbReference>
<dbReference type="PROSITE" id="PS50026">
    <property type="entry name" value="EGF_3"/>
    <property type="match status" value="6"/>
</dbReference>
<dbReference type="EMBL" id="CAJPWZ010001284">
    <property type="protein sequence ID" value="CAG2212019.1"/>
    <property type="molecule type" value="Genomic_DNA"/>
</dbReference>
<feature type="compositionally biased region" description="Polar residues" evidence="12">
    <location>
        <begin position="417"/>
        <end position="436"/>
    </location>
</feature>
<feature type="disulfide bond" evidence="11">
    <location>
        <begin position="1172"/>
        <end position="1182"/>
    </location>
</feature>
<dbReference type="FunFam" id="2.10.25.10:FF:000117">
    <property type="entry name" value="Delta-like protein"/>
    <property type="match status" value="1"/>
</dbReference>
<keyword evidence="6" id="KW-0677">Repeat</keyword>
<dbReference type="Pfam" id="PF00307">
    <property type="entry name" value="CH"/>
    <property type="match status" value="1"/>
</dbReference>
<dbReference type="PROSITE" id="PS00022">
    <property type="entry name" value="EGF_1"/>
    <property type="match status" value="6"/>
</dbReference>
<keyword evidence="8" id="KW-0175">Coiled coil</keyword>
<feature type="compositionally biased region" description="Basic and acidic residues" evidence="12">
    <location>
        <begin position="804"/>
        <end position="817"/>
    </location>
</feature>
<feature type="compositionally biased region" description="Polar residues" evidence="12">
    <location>
        <begin position="380"/>
        <end position="392"/>
    </location>
</feature>
<dbReference type="InterPro" id="IPR013032">
    <property type="entry name" value="EGF-like_CS"/>
</dbReference>
<feature type="compositionally biased region" description="Basic and acidic residues" evidence="12">
    <location>
        <begin position="208"/>
        <end position="259"/>
    </location>
</feature>
<sequence>MAMTKVKSLQLWCKKMTDGYRDVEVKDMTSSWKNGLAFCALIHKFRPDLIDYDSLSKENVFENNQLAFEVAERELNIPAFLDAPDMVAIKVPDRLSVVTYVSQYYNNLHDKPQLGGPGVKKAVATKRHQPDVEPGGPEAKRLTPSHQNARTPSKDRQSMGDKCHICGDKVYLMERHVDKNKLFHRHCFRHSELSPTSKVFNKSELKKISDKVKSENEAKKQSDKVKSENDTNRAAKSDNKQPDFWQRRNEARKIVKMDTEESIPSKGTANHDKISSKSTSRDISKPDITVISDKSISKDAAKSKKERPSELNLETKVDTKKTSPIPSPRKPKTNHVEPMDTSEISEVKLKPVPTPRTGRDEKEKSPLNGILSKKREKSPGKSSFLSSNHGQKLSSSSDISPLSPPPLPSQPPPPQLTKSNLLSPESDAVGTSSKVTVNLGEKSELLTSHGRKSPQTSAKNEVSSTRNSNSPDRGSNVFISPRAKQFSPTFSDSSASSDSSKFSSSSKENKTSPKTTHQRSSNFSPPLSKPKYGDKRQMSVEEAIDLTKNDTNRNEMVAVVFTPSPKEDDKQVLGGLLSNLANIRRKQKSSDTSPSEDLFNQRNTTGVLDNLSKDQKGRVKSAILTKPLSDSDQNKHSGNKESHLKTVSKADDDIPEWKRQLEKNKNVRPKSADLLSDKKTSETSKTQFEKDPHLRPKTEMSKVSPRPKTVDVLSDKFKLEQKPQWQIEAEKRMEARKGGYVDPEKVKPQIDVSKDQLRPKEETKLPNDRSSVPLKPSRVDIKITDDKRESANVQKRILPAVPSHTEKGEDNLQDKKKISVNVKFNFSQGKKEEEKDEKLKPPRPPTYIHGSPKAGSPHKPSRPPPPLKDGDQRRLSPSEIQKQLTQIDSRLTELEIRGRQLEDSIRKDLDELDITPRVQEEEDDKMMVEWFELVNNKNELVRKEADLIYLSRAQELEGEQNEIDRQLRALLLKNAWPCNAIIPMNYTPTAIASVRFPYQAVRNIQCYLKLEAPPGHRIEMTFSTVYFGKDVCTNSGDGITLHDGETVSAPVIGRFCERTGSALKVRKSTANSLFVTYKTGSVPMAFKAVYQFVNPCEDHKCQNGAICSVTNRSYVCNCPHGWSGRFCEANIDDCVNDPCLFGGTCVDELNGYHCQCSKEFSGNRCEKFLGKCAEHPCVHGACHVTSRYNYTCKCEKDYIGKNCDHKQQYCNPNPCVHGSCLETFGYYLCQCKNGYTGQNCNIPENPCKYRPCANGVCSLVNATYHCACSKGFYGRNCDIIDKCANMNCLHGKCVNMNNTLKCECDNGFTGSNCDVMINQCAKVNCFHGKCINTNNTLSCECKEGWTVMCRTLVMGFQIWLVCFFLIDSIVVGQHPSESKSNAGSYITPYQSLGNLKPTMGQSNVGFGNSMMQMGQHNNYQPNIGPVMVRGQQPYKAMQFFGAEFNPSMLNGLNSHRTSGHDTKGRKIIGYKTVLEKRKVAVVTMKKQPVVRMKKVITKVPTIRMISRVVEVPKH</sequence>
<feature type="disulfide bond" evidence="11">
    <location>
        <begin position="1304"/>
        <end position="1313"/>
    </location>
</feature>
<evidence type="ECO:0000259" key="16">
    <source>
        <dbReference type="PROSITE" id="PS51848"/>
    </source>
</evidence>
<dbReference type="InterPro" id="IPR035914">
    <property type="entry name" value="Sperma_CUB_dom_sf"/>
</dbReference>
<gene>
    <name evidence="17" type="ORF">MEDL_26011</name>
</gene>
<keyword evidence="5" id="KW-0597">Phosphoprotein</keyword>
<dbReference type="FunFam" id="1.10.418.10:FF:000023">
    <property type="entry name" value="EH domain-binding protein 1 isoform X1"/>
    <property type="match status" value="1"/>
</dbReference>
<dbReference type="InterPro" id="IPR022735">
    <property type="entry name" value="bMERB_dom"/>
</dbReference>
<dbReference type="GO" id="GO:0005576">
    <property type="term" value="C:extracellular region"/>
    <property type="evidence" value="ECO:0007669"/>
    <property type="project" value="UniProtKB-SubCell"/>
</dbReference>
<evidence type="ECO:0000256" key="9">
    <source>
        <dbReference type="ARBA" id="ARBA00023157"/>
    </source>
</evidence>
<dbReference type="InterPro" id="IPR000859">
    <property type="entry name" value="CUB_dom"/>
</dbReference>
<dbReference type="InterPro" id="IPR009030">
    <property type="entry name" value="Growth_fac_rcpt_cys_sf"/>
</dbReference>
<dbReference type="Gene3D" id="1.10.418.10">
    <property type="entry name" value="Calponin-like domain"/>
    <property type="match status" value="1"/>
</dbReference>
<feature type="compositionally biased region" description="Basic and acidic residues" evidence="12">
    <location>
        <begin position="728"/>
        <end position="767"/>
    </location>
</feature>
<dbReference type="SMART" id="SM00033">
    <property type="entry name" value="CH"/>
    <property type="match status" value="1"/>
</dbReference>
<dbReference type="SMART" id="SM00181">
    <property type="entry name" value="EGF"/>
    <property type="match status" value="7"/>
</dbReference>
<dbReference type="Pfam" id="PF12130">
    <property type="entry name" value="bMERB_dom"/>
    <property type="match status" value="1"/>
</dbReference>
<feature type="disulfide bond" evidence="11">
    <location>
        <begin position="1268"/>
        <end position="1277"/>
    </location>
</feature>
<evidence type="ECO:0000256" key="6">
    <source>
        <dbReference type="ARBA" id="ARBA00022737"/>
    </source>
</evidence>
<feature type="disulfide bond" evidence="11">
    <location>
        <begin position="1156"/>
        <end position="1165"/>
    </location>
</feature>
<feature type="compositionally biased region" description="Basic and acidic residues" evidence="12">
    <location>
        <begin position="829"/>
        <end position="840"/>
    </location>
</feature>
<dbReference type="SUPFAM" id="SSF57184">
    <property type="entry name" value="Growth factor receptor domain"/>
    <property type="match status" value="1"/>
</dbReference>
<feature type="compositionally biased region" description="Basic and acidic residues" evidence="12">
    <location>
        <begin position="777"/>
        <end position="790"/>
    </location>
</feature>
<feature type="disulfide bond" evidence="11">
    <location>
        <begin position="1247"/>
        <end position="1257"/>
    </location>
</feature>
<dbReference type="CDD" id="cd00054">
    <property type="entry name" value="EGF_CA"/>
    <property type="match status" value="6"/>
</dbReference>
<feature type="compositionally biased region" description="Basic and acidic residues" evidence="12">
    <location>
        <begin position="531"/>
        <end position="553"/>
    </location>
</feature>
<dbReference type="CDD" id="cd21253">
    <property type="entry name" value="CH_MICALL2"/>
    <property type="match status" value="1"/>
</dbReference>
<feature type="domain" description="EGF-like" evidence="15">
    <location>
        <begin position="1130"/>
        <end position="1166"/>
    </location>
</feature>
<evidence type="ECO:0000256" key="8">
    <source>
        <dbReference type="ARBA" id="ARBA00023054"/>
    </source>
</evidence>
<dbReference type="FunFam" id="2.10.25.10:FF:000045">
    <property type="entry name" value="Slit guidance ligand 2"/>
    <property type="match status" value="1"/>
</dbReference>
<dbReference type="SUPFAM" id="SSF57716">
    <property type="entry name" value="Glucocorticoid receptor-like (DNA-binding domain)"/>
    <property type="match status" value="1"/>
</dbReference>
<dbReference type="InterPro" id="IPR001715">
    <property type="entry name" value="CH_dom"/>
</dbReference>
<feature type="compositionally biased region" description="Pro residues" evidence="12">
    <location>
        <begin position="402"/>
        <end position="415"/>
    </location>
</feature>
<feature type="domain" description="EGF-like" evidence="15">
    <location>
        <begin position="1206"/>
        <end position="1241"/>
    </location>
</feature>
<dbReference type="CDD" id="cd00041">
    <property type="entry name" value="CUB"/>
    <property type="match status" value="1"/>
</dbReference>
<dbReference type="PROSITE" id="PS51848">
    <property type="entry name" value="BMERB"/>
    <property type="match status" value="1"/>
</dbReference>
<reference evidence="17" key="1">
    <citation type="submission" date="2021-03" db="EMBL/GenBank/DDBJ databases">
        <authorList>
            <person name="Bekaert M."/>
        </authorList>
    </citation>
    <scope>NUCLEOTIDE SEQUENCE</scope>
</reference>
<comment type="caution">
    <text evidence="11">Lacks conserved residue(s) required for the propagation of feature annotation.</text>
</comment>
<dbReference type="Pfam" id="PF12661">
    <property type="entry name" value="hEGF"/>
    <property type="match status" value="3"/>
</dbReference>
<organism evidence="17 18">
    <name type="scientific">Mytilus edulis</name>
    <name type="common">Blue mussel</name>
    <dbReference type="NCBI Taxonomy" id="6550"/>
    <lineage>
        <taxon>Eukaryota</taxon>
        <taxon>Metazoa</taxon>
        <taxon>Spiralia</taxon>
        <taxon>Lophotrochozoa</taxon>
        <taxon>Mollusca</taxon>
        <taxon>Bivalvia</taxon>
        <taxon>Autobranchia</taxon>
        <taxon>Pteriomorphia</taxon>
        <taxon>Mytilida</taxon>
        <taxon>Mytiloidea</taxon>
        <taxon>Mytilidae</taxon>
        <taxon>Mytilinae</taxon>
        <taxon>Mytilus</taxon>
    </lineage>
</organism>
<dbReference type="OrthoDB" id="18853at2759"/>
<dbReference type="InterPro" id="IPR000742">
    <property type="entry name" value="EGF"/>
</dbReference>
<feature type="compositionally biased region" description="Basic and acidic residues" evidence="12">
    <location>
        <begin position="295"/>
        <end position="321"/>
    </location>
</feature>
<dbReference type="InterPro" id="IPR001881">
    <property type="entry name" value="EGF-like_Ca-bd_dom"/>
</dbReference>
<evidence type="ECO:0000256" key="11">
    <source>
        <dbReference type="PROSITE-ProRule" id="PRU00076"/>
    </source>
</evidence>
<feature type="compositionally biased region" description="Basic and acidic residues" evidence="12">
    <location>
        <begin position="632"/>
        <end position="665"/>
    </location>
</feature>
<dbReference type="PROSITE" id="PS01186">
    <property type="entry name" value="EGF_2"/>
    <property type="match status" value="4"/>
</dbReference>
<evidence type="ECO:0000313" key="17">
    <source>
        <dbReference type="EMBL" id="CAG2212019.1"/>
    </source>
</evidence>
<comment type="caution">
    <text evidence="17">The sequence shown here is derived from an EMBL/GenBank/DDBJ whole genome shotgun (WGS) entry which is preliminary data.</text>
</comment>
<feature type="domain" description="Calponin-homology (CH)" evidence="14">
    <location>
        <begin position="3"/>
        <end position="109"/>
    </location>
</feature>
<dbReference type="Gene3D" id="2.60.120.290">
    <property type="entry name" value="Spermadhesin, CUB domain"/>
    <property type="match status" value="1"/>
</dbReference>
<dbReference type="SMART" id="SM01203">
    <property type="entry name" value="DUF3585"/>
    <property type="match status" value="1"/>
</dbReference>
<dbReference type="SMART" id="SM00042">
    <property type="entry name" value="CUB"/>
    <property type="match status" value="1"/>
</dbReference>
<evidence type="ECO:0000256" key="2">
    <source>
        <dbReference type="ARBA" id="ARBA00004613"/>
    </source>
</evidence>
<dbReference type="Proteomes" id="UP000683360">
    <property type="component" value="Unassembled WGS sequence"/>
</dbReference>
<feature type="domain" description="BMERB" evidence="16">
    <location>
        <begin position="867"/>
        <end position="977"/>
    </location>
</feature>
<dbReference type="GO" id="GO:0005509">
    <property type="term" value="F:calcium ion binding"/>
    <property type="evidence" value="ECO:0007669"/>
    <property type="project" value="InterPro"/>
</dbReference>
<dbReference type="PANTHER" id="PTHR23167:SF90">
    <property type="entry name" value="MICAL-LIKE PROTEIN 1"/>
    <property type="match status" value="1"/>
</dbReference>
<dbReference type="Pfam" id="PF00008">
    <property type="entry name" value="EGF"/>
    <property type="match status" value="2"/>
</dbReference>
<dbReference type="SUPFAM" id="SSF47576">
    <property type="entry name" value="Calponin-homology domain, CH-domain"/>
    <property type="match status" value="1"/>
</dbReference>
<dbReference type="PROSITE" id="PS01180">
    <property type="entry name" value="CUB"/>
    <property type="match status" value="1"/>
</dbReference>
<evidence type="ECO:0000256" key="5">
    <source>
        <dbReference type="ARBA" id="ARBA00022553"/>
    </source>
</evidence>
<keyword evidence="3" id="KW-0964">Secreted</keyword>
<evidence type="ECO:0000256" key="7">
    <source>
        <dbReference type="ARBA" id="ARBA00022753"/>
    </source>
</evidence>
<feature type="compositionally biased region" description="Polar residues" evidence="12">
    <location>
        <begin position="590"/>
        <end position="607"/>
    </location>
</feature>
<feature type="region of interest" description="Disordered" evidence="12">
    <location>
        <begin position="584"/>
        <end position="874"/>
    </location>
</feature>
<evidence type="ECO:0000256" key="4">
    <source>
        <dbReference type="ARBA" id="ARBA00022536"/>
    </source>
</evidence>
<dbReference type="SMART" id="SM00179">
    <property type="entry name" value="EGF_CA"/>
    <property type="match status" value="6"/>
</dbReference>
<keyword evidence="10" id="KW-0325">Glycoprotein</keyword>
<feature type="disulfide bond" evidence="11">
    <location>
        <begin position="1194"/>
        <end position="1203"/>
    </location>
</feature>
<evidence type="ECO:0000259" key="13">
    <source>
        <dbReference type="PROSITE" id="PS01180"/>
    </source>
</evidence>
<dbReference type="PROSITE" id="PS00010">
    <property type="entry name" value="ASX_HYDROXYL"/>
    <property type="match status" value="1"/>
</dbReference>
<feature type="disulfide bond" evidence="11">
    <location>
        <begin position="1231"/>
        <end position="1240"/>
    </location>
</feature>
<feature type="disulfide bond" evidence="11">
    <location>
        <begin position="1210"/>
        <end position="1220"/>
    </location>
</feature>
<feature type="compositionally biased region" description="Basic and acidic residues" evidence="12">
    <location>
        <begin position="675"/>
        <end position="700"/>
    </location>
</feature>
<proteinExistence type="predicted"/>
<evidence type="ECO:0000256" key="10">
    <source>
        <dbReference type="ARBA" id="ARBA00023180"/>
    </source>
</evidence>
<dbReference type="SUPFAM" id="SSF49854">
    <property type="entry name" value="Spermadhesin, CUB domain"/>
    <property type="match status" value="1"/>
</dbReference>
<feature type="domain" description="EGF-like" evidence="15">
    <location>
        <begin position="1243"/>
        <end position="1278"/>
    </location>
</feature>
<feature type="disulfide bond" evidence="11">
    <location>
        <begin position="1283"/>
        <end position="1293"/>
    </location>
</feature>
<feature type="compositionally biased region" description="Polar residues" evidence="12">
    <location>
        <begin position="453"/>
        <end position="473"/>
    </location>
</feature>
<accession>A0A8S3RU13</accession>
<feature type="region of interest" description="Disordered" evidence="12">
    <location>
        <begin position="125"/>
        <end position="160"/>
    </location>
</feature>
<feature type="domain" description="EGF-like" evidence="15">
    <location>
        <begin position="1279"/>
        <end position="1314"/>
    </location>
</feature>
<keyword evidence="9 11" id="KW-1015">Disulfide bond</keyword>
<evidence type="ECO:0000256" key="12">
    <source>
        <dbReference type="SAM" id="MobiDB-lite"/>
    </source>
</evidence>
<dbReference type="SUPFAM" id="SSF57196">
    <property type="entry name" value="EGF/Laminin"/>
    <property type="match status" value="4"/>
</dbReference>
<feature type="domain" description="CUB" evidence="13">
    <location>
        <begin position="978"/>
        <end position="1093"/>
    </location>
</feature>
<feature type="compositionally biased region" description="Basic and acidic residues" evidence="12">
    <location>
        <begin position="269"/>
        <end position="285"/>
    </location>
</feature>
<dbReference type="Gene3D" id="2.10.25.10">
    <property type="entry name" value="Laminin"/>
    <property type="match status" value="6"/>
</dbReference>
<dbReference type="InterPro" id="IPR036872">
    <property type="entry name" value="CH_dom_sf"/>
</dbReference>
<feature type="domain" description="EGF-like" evidence="15">
    <location>
        <begin position="1168"/>
        <end position="1204"/>
    </location>
</feature>
<dbReference type="InterPro" id="IPR000152">
    <property type="entry name" value="EGF-type_Asp/Asn_hydroxyl_site"/>
</dbReference>
<evidence type="ECO:0000259" key="14">
    <source>
        <dbReference type="PROSITE" id="PS50021"/>
    </source>
</evidence>
<dbReference type="PROSITE" id="PS50021">
    <property type="entry name" value="CH"/>
    <property type="match status" value="1"/>
</dbReference>
<dbReference type="PANTHER" id="PTHR23167">
    <property type="entry name" value="CALPONIN HOMOLOGY DOMAIN-CONTAINING PROTEIN DDB_G0272472-RELATED"/>
    <property type="match status" value="1"/>
</dbReference>
<feature type="domain" description="EGF-like" evidence="15">
    <location>
        <begin position="1092"/>
        <end position="1128"/>
    </location>
</feature>
<feature type="disulfide bond" evidence="11">
    <location>
        <begin position="1118"/>
        <end position="1127"/>
    </location>
</feature>
<dbReference type="InterPro" id="IPR050540">
    <property type="entry name" value="F-actin_Monoox_Mical"/>
</dbReference>
<dbReference type="GO" id="GO:0007399">
    <property type="term" value="P:nervous system development"/>
    <property type="evidence" value="ECO:0007669"/>
    <property type="project" value="UniProtKB-ARBA"/>
</dbReference>
<dbReference type="PROSITE" id="PS01187">
    <property type="entry name" value="EGF_CA"/>
    <property type="match status" value="1"/>
</dbReference>
<evidence type="ECO:0000256" key="1">
    <source>
        <dbReference type="ARBA" id="ARBA00004177"/>
    </source>
</evidence>
<evidence type="ECO:0000256" key="3">
    <source>
        <dbReference type="ARBA" id="ARBA00022525"/>
    </source>
</evidence>
<feature type="compositionally biased region" description="Low complexity" evidence="12">
    <location>
        <begin position="487"/>
        <end position="506"/>
    </location>
</feature>
<comment type="subcellular location">
    <subcellularLocation>
        <location evidence="1">Endosome</location>
    </subcellularLocation>
    <subcellularLocation>
        <location evidence="2">Secreted</location>
    </subcellularLocation>
</comment>
<keyword evidence="4 11" id="KW-0245">EGF-like domain</keyword>
<protein>
    <submittedName>
        <fullName evidence="17">MICAL-like protein 1,MICAL-like protein 2</fullName>
    </submittedName>
</protein>
<dbReference type="GO" id="GO:0005768">
    <property type="term" value="C:endosome"/>
    <property type="evidence" value="ECO:0007669"/>
    <property type="project" value="UniProtKB-SubCell"/>
</dbReference>
<feature type="region of interest" description="Disordered" evidence="12">
    <location>
        <begin position="208"/>
        <end position="554"/>
    </location>
</feature>
<name>A0A8S3RU13_MYTED</name>
<keyword evidence="18" id="KW-1185">Reference proteome</keyword>
<evidence type="ECO:0000313" key="18">
    <source>
        <dbReference type="Proteomes" id="UP000683360"/>
    </source>
</evidence>
<evidence type="ECO:0000259" key="15">
    <source>
        <dbReference type="PROSITE" id="PS50026"/>
    </source>
</evidence>
<keyword evidence="7" id="KW-0967">Endosome</keyword>